<dbReference type="PROSITE" id="PS52016">
    <property type="entry name" value="TONB_DEPENDENT_REC_3"/>
    <property type="match status" value="1"/>
</dbReference>
<dbReference type="InterPro" id="IPR023997">
    <property type="entry name" value="TonB-dep_OMP_SusC/RagA_CS"/>
</dbReference>
<evidence type="ECO:0000256" key="12">
    <source>
        <dbReference type="SAM" id="SignalP"/>
    </source>
</evidence>
<evidence type="ECO:0000256" key="10">
    <source>
        <dbReference type="PROSITE-ProRule" id="PRU01360"/>
    </source>
</evidence>
<dbReference type="InterPro" id="IPR000531">
    <property type="entry name" value="Beta-barrel_TonB"/>
</dbReference>
<evidence type="ECO:0000313" key="15">
    <source>
        <dbReference type="EMBL" id="RIV43449.1"/>
    </source>
</evidence>
<dbReference type="Gene3D" id="2.170.130.10">
    <property type="entry name" value="TonB-dependent receptor, plug domain"/>
    <property type="match status" value="1"/>
</dbReference>
<feature type="domain" description="TonB-dependent receptor-like beta-barrel" evidence="13">
    <location>
        <begin position="511"/>
        <end position="1074"/>
    </location>
</feature>
<dbReference type="OrthoDB" id="9768177at2"/>
<evidence type="ECO:0000256" key="7">
    <source>
        <dbReference type="ARBA" id="ARBA00023136"/>
    </source>
</evidence>
<dbReference type="RefSeq" id="WP_119648176.1">
    <property type="nucleotide sequence ID" value="NZ_QXFI01000031.1"/>
</dbReference>
<evidence type="ECO:0000256" key="2">
    <source>
        <dbReference type="ARBA" id="ARBA00022448"/>
    </source>
</evidence>
<dbReference type="NCBIfam" id="TIGR04056">
    <property type="entry name" value="OMP_RagA_SusC"/>
    <property type="match status" value="1"/>
</dbReference>
<keyword evidence="5 12" id="KW-0732">Signal</keyword>
<keyword evidence="9 10" id="KW-0998">Cell outer membrane</keyword>
<reference evidence="16 18" key="2">
    <citation type="submission" date="2019-07" db="EMBL/GenBank/DDBJ databases">
        <title>Draft genome of two Muricauda strains isolated from deep sea.</title>
        <authorList>
            <person name="Sun C."/>
        </authorList>
    </citation>
    <scope>NUCLEOTIDE SEQUENCE [LARGE SCALE GENOMIC DNA]</scope>
    <source>
        <strain evidence="16 18">72</strain>
    </source>
</reference>
<proteinExistence type="inferred from homology"/>
<evidence type="ECO:0000256" key="3">
    <source>
        <dbReference type="ARBA" id="ARBA00022452"/>
    </source>
</evidence>
<evidence type="ECO:0000256" key="9">
    <source>
        <dbReference type="ARBA" id="ARBA00023237"/>
    </source>
</evidence>
<keyword evidence="18" id="KW-1185">Reference proteome</keyword>
<dbReference type="InterPro" id="IPR037066">
    <property type="entry name" value="Plug_dom_sf"/>
</dbReference>
<keyword evidence="6 11" id="KW-0798">TonB box</keyword>
<dbReference type="NCBIfam" id="TIGR04057">
    <property type="entry name" value="SusC_RagA_signa"/>
    <property type="match status" value="1"/>
</dbReference>
<dbReference type="GO" id="GO:0009279">
    <property type="term" value="C:cell outer membrane"/>
    <property type="evidence" value="ECO:0007669"/>
    <property type="project" value="UniProtKB-SubCell"/>
</dbReference>
<dbReference type="InterPro" id="IPR023996">
    <property type="entry name" value="TonB-dep_OMP_SusC/RagA"/>
</dbReference>
<evidence type="ECO:0000313" key="18">
    <source>
        <dbReference type="Proteomes" id="UP000321621"/>
    </source>
</evidence>
<dbReference type="Proteomes" id="UP000266691">
    <property type="component" value="Unassembled WGS sequence"/>
</dbReference>
<dbReference type="GO" id="GO:0015344">
    <property type="term" value="F:siderophore uptake transmembrane transporter activity"/>
    <property type="evidence" value="ECO:0007669"/>
    <property type="project" value="TreeGrafter"/>
</dbReference>
<dbReference type="InterPro" id="IPR012910">
    <property type="entry name" value="Plug_dom"/>
</dbReference>
<evidence type="ECO:0000259" key="14">
    <source>
        <dbReference type="Pfam" id="PF07715"/>
    </source>
</evidence>
<reference evidence="15 17" key="1">
    <citation type="submission" date="2018-08" db="EMBL/GenBank/DDBJ databases">
        <title>Proposal of Muricauda 72 sp.nov. and Muricauda NH166 sp.nov., isolated from seawater.</title>
        <authorList>
            <person name="Cheng H."/>
            <person name="Wu Y.-H."/>
            <person name="Guo L.-L."/>
            <person name="Xu X.-W."/>
        </authorList>
    </citation>
    <scope>NUCLEOTIDE SEQUENCE [LARGE SCALE GENOMIC DNA]</scope>
    <source>
        <strain evidence="15 17">72</strain>
    </source>
</reference>
<keyword evidence="2 10" id="KW-0813">Transport</keyword>
<gene>
    <name evidence="15" type="ORF">D2V05_13605</name>
    <name evidence="16" type="ORF">FQ017_13475</name>
</gene>
<dbReference type="AlphaFoldDB" id="A0A3A1NF41"/>
<sequence length="1122" mass="124119">MKKLNLLALLLCLPLLGRGSNVPISVSNVVNTQNFDMINLNLKSVALEKVFDLIEKQTGQRFIYAADAQSLDQRISIDVNKGNLETVLEVLKNKANVDFRVTEQGVLVKFIQEKRKISGSVIDEAGSPIPGANVFVEGTDYGTVSDFDGKFTMEIPSNFKVLSITYIGYRRQDVNIENMDNVTVTLIESASQLDEIVVVGYGTEARRNITGAIASVSPEEINTQPKANVVEMLDGRLPGVQIMSDNSPGGGTSIRVRGFSTINSNDPLVIVDGIPASNGLNGINPSDIETIQVLKDAASASIYGSRAANGVVIITTKKGSDTGGEYVVSFDSYAGLQSSYNLPRMLNAQQYGDLLWQATINDGGTPSHDIYGDNPAQAVIPQWLNDEQTIPSADVDWVKQILQTATVQSYNVSLAKGDSKGQHMFSLGYYNQEGLIKYTGFERYSARFNSSYNIGDFLTIGENFTANYKEQVSIGTNSALGSIVLSAMQFPSIVPVKDINGEYAGNPLNDTQNPMGQLYRNKDNKQKRVQALGNVYANLYIKDFTFKTSFGLDYQNYNIRSFSPTFNEILSTNNTNSLSTSNSFNYQFSFTNTLNYKKQFGAHNVDVLVGQEAIEYNYEGFGASVSEFLYEDENFRYLSFGTENMLNSGNASGWSLNSYFGRLNYNYDEKYLFTATVRRDGSSRFNEDNRWGTFPAFSLGWRLDREDFFNPDGIVSSLLLRGSWGQTGNQDISNYATVDSYRNNNANSNYAIDGAQESVYIGLTQSRIPNPDLKWETTTQTSIGVDMGLLKDHLNITADYYIKKTDDILVYNTVPLTYGGTNDGQWVNDGKMKNNGFELNVNYNDKVGDLGYQIGLNLTGSKNELTELNTSDYLGIPSSSLHSVNFDQEISRSAVGQPIASFYGYVAEGLFQSQAEVDSYGLQPNAQPGDIKFKDVDGDGDVDADDRTFIGSPHPDVMLGLNLQFNYKNFDLGLFFNGSFGNDTYNFTKYKNHFFNQAAYNKENVLLDAWSENNTDSSIPRLSLDDPNNNIRPSSYYVENGSYVRLTNAQVGYNVSPELLGGLKLRIYAQASNLFTITDYSGMNPQVGLQNYSGSNRNLDIGIDRGLYPPSRTFVIGCNLKL</sequence>
<protein>
    <submittedName>
        <fullName evidence="15">TonB-dependent receptor</fullName>
    </submittedName>
</protein>
<dbReference type="Pfam" id="PF07715">
    <property type="entry name" value="Plug"/>
    <property type="match status" value="1"/>
</dbReference>
<dbReference type="Pfam" id="PF13715">
    <property type="entry name" value="CarbopepD_reg_2"/>
    <property type="match status" value="1"/>
</dbReference>
<dbReference type="EMBL" id="QXFI01000031">
    <property type="protein sequence ID" value="RIV43449.1"/>
    <property type="molecule type" value="Genomic_DNA"/>
</dbReference>
<evidence type="ECO:0000256" key="11">
    <source>
        <dbReference type="RuleBase" id="RU003357"/>
    </source>
</evidence>
<dbReference type="InterPro" id="IPR036942">
    <property type="entry name" value="Beta-barrel_TonB_sf"/>
</dbReference>
<feature type="signal peptide" evidence="12">
    <location>
        <begin position="1"/>
        <end position="19"/>
    </location>
</feature>
<evidence type="ECO:0000256" key="8">
    <source>
        <dbReference type="ARBA" id="ARBA00023170"/>
    </source>
</evidence>
<evidence type="ECO:0000259" key="13">
    <source>
        <dbReference type="Pfam" id="PF00593"/>
    </source>
</evidence>
<evidence type="ECO:0000256" key="1">
    <source>
        <dbReference type="ARBA" id="ARBA00004571"/>
    </source>
</evidence>
<dbReference type="PANTHER" id="PTHR30069:SF29">
    <property type="entry name" value="HEMOGLOBIN AND HEMOGLOBIN-HAPTOGLOBIN-BINDING PROTEIN 1-RELATED"/>
    <property type="match status" value="1"/>
</dbReference>
<evidence type="ECO:0000256" key="6">
    <source>
        <dbReference type="ARBA" id="ARBA00023077"/>
    </source>
</evidence>
<organism evidence="15 17">
    <name type="scientific">Flagellimonas pelagia</name>
    <dbReference type="NCBI Taxonomy" id="2306998"/>
    <lineage>
        <taxon>Bacteria</taxon>
        <taxon>Pseudomonadati</taxon>
        <taxon>Bacteroidota</taxon>
        <taxon>Flavobacteriia</taxon>
        <taxon>Flavobacteriales</taxon>
        <taxon>Flavobacteriaceae</taxon>
        <taxon>Flagellimonas</taxon>
    </lineage>
</organism>
<dbReference type="Proteomes" id="UP000321621">
    <property type="component" value="Unassembled WGS sequence"/>
</dbReference>
<keyword evidence="8 15" id="KW-0675">Receptor</keyword>
<keyword evidence="3 10" id="KW-1134">Transmembrane beta strand</keyword>
<evidence type="ECO:0000256" key="5">
    <source>
        <dbReference type="ARBA" id="ARBA00022729"/>
    </source>
</evidence>
<keyword evidence="7 10" id="KW-0472">Membrane</keyword>
<dbReference type="InterPro" id="IPR039426">
    <property type="entry name" value="TonB-dep_rcpt-like"/>
</dbReference>
<dbReference type="Pfam" id="PF00593">
    <property type="entry name" value="TonB_dep_Rec_b-barrel"/>
    <property type="match status" value="1"/>
</dbReference>
<feature type="chain" id="PRO_5017483006" evidence="12">
    <location>
        <begin position="20"/>
        <end position="1122"/>
    </location>
</feature>
<dbReference type="GO" id="GO:0044718">
    <property type="term" value="P:siderophore transmembrane transport"/>
    <property type="evidence" value="ECO:0007669"/>
    <property type="project" value="TreeGrafter"/>
</dbReference>
<evidence type="ECO:0000256" key="4">
    <source>
        <dbReference type="ARBA" id="ARBA00022692"/>
    </source>
</evidence>
<dbReference type="InterPro" id="IPR008969">
    <property type="entry name" value="CarboxyPept-like_regulatory"/>
</dbReference>
<dbReference type="EMBL" id="VNWK01000031">
    <property type="protein sequence ID" value="TXJ92789.1"/>
    <property type="molecule type" value="Genomic_DNA"/>
</dbReference>
<evidence type="ECO:0000313" key="16">
    <source>
        <dbReference type="EMBL" id="TXJ92789.1"/>
    </source>
</evidence>
<name>A0A3A1NF41_9FLAO</name>
<feature type="domain" description="TonB-dependent receptor plug" evidence="14">
    <location>
        <begin position="207"/>
        <end position="311"/>
    </location>
</feature>
<keyword evidence="4 10" id="KW-0812">Transmembrane</keyword>
<evidence type="ECO:0000313" key="17">
    <source>
        <dbReference type="Proteomes" id="UP000266691"/>
    </source>
</evidence>
<dbReference type="SUPFAM" id="SSF56935">
    <property type="entry name" value="Porins"/>
    <property type="match status" value="1"/>
</dbReference>
<dbReference type="Gene3D" id="2.40.170.20">
    <property type="entry name" value="TonB-dependent receptor, beta-barrel domain"/>
    <property type="match status" value="1"/>
</dbReference>
<dbReference type="Gene3D" id="2.60.40.1120">
    <property type="entry name" value="Carboxypeptidase-like, regulatory domain"/>
    <property type="match status" value="1"/>
</dbReference>
<dbReference type="PANTHER" id="PTHR30069">
    <property type="entry name" value="TONB-DEPENDENT OUTER MEMBRANE RECEPTOR"/>
    <property type="match status" value="1"/>
</dbReference>
<accession>A0A3A1NF41</accession>
<dbReference type="SUPFAM" id="SSF49464">
    <property type="entry name" value="Carboxypeptidase regulatory domain-like"/>
    <property type="match status" value="1"/>
</dbReference>
<comment type="caution">
    <text evidence="15">The sequence shown here is derived from an EMBL/GenBank/DDBJ whole genome shotgun (WGS) entry which is preliminary data.</text>
</comment>
<comment type="subcellular location">
    <subcellularLocation>
        <location evidence="1 10">Cell outer membrane</location>
        <topology evidence="1 10">Multi-pass membrane protein</topology>
    </subcellularLocation>
</comment>
<comment type="similarity">
    <text evidence="10 11">Belongs to the TonB-dependent receptor family.</text>
</comment>